<dbReference type="GO" id="GO:0003677">
    <property type="term" value="F:DNA binding"/>
    <property type="evidence" value="ECO:0007669"/>
    <property type="project" value="UniProtKB-KW"/>
</dbReference>
<dbReference type="SUPFAM" id="SSF46689">
    <property type="entry name" value="Homeodomain-like"/>
    <property type="match status" value="1"/>
</dbReference>
<name>W6R086_PENRF</name>
<dbReference type="Proteomes" id="UP000030686">
    <property type="component" value="Unassembled WGS sequence"/>
</dbReference>
<dbReference type="OrthoDB" id="4367329at2759"/>
<keyword evidence="4" id="KW-0371">Homeobox</keyword>
<dbReference type="PROSITE" id="PS51294">
    <property type="entry name" value="HTH_MYB"/>
    <property type="match status" value="1"/>
</dbReference>
<protein>
    <submittedName>
        <fullName evidence="4">Homeodomain-like</fullName>
    </submittedName>
</protein>
<dbReference type="InterPro" id="IPR017930">
    <property type="entry name" value="Myb_dom"/>
</dbReference>
<dbReference type="CDD" id="cd00167">
    <property type="entry name" value="SANT"/>
    <property type="match status" value="1"/>
</dbReference>
<keyword evidence="4" id="KW-0238">DNA-binding</keyword>
<keyword evidence="5" id="KW-1185">Reference proteome</keyword>
<dbReference type="AlphaFoldDB" id="W6R086"/>
<dbReference type="PROSITE" id="PS50090">
    <property type="entry name" value="MYB_LIKE"/>
    <property type="match status" value="1"/>
</dbReference>
<feature type="domain" description="HTH myb-type" evidence="3">
    <location>
        <begin position="83"/>
        <end position="141"/>
    </location>
</feature>
<accession>W6R086</accession>
<gene>
    <name evidence="4" type="ORF">PROQFM164_S04g000108</name>
</gene>
<evidence type="ECO:0000259" key="2">
    <source>
        <dbReference type="PROSITE" id="PS50090"/>
    </source>
</evidence>
<dbReference type="EMBL" id="HG792018">
    <property type="protein sequence ID" value="CDM35227.1"/>
    <property type="molecule type" value="Genomic_DNA"/>
</dbReference>
<dbReference type="SMART" id="SM00717">
    <property type="entry name" value="SANT"/>
    <property type="match status" value="1"/>
</dbReference>
<evidence type="ECO:0000313" key="4">
    <source>
        <dbReference type="EMBL" id="CDM35227.1"/>
    </source>
</evidence>
<sequence>MCLYTYRIFSGGFESGELDLAFSAGLGRKNVSFSTIVLSHCAPVPSGKDTSASSYISKHEKDVAPTFNNSSTSGKTDTSEYTRPSRKGLSWSVEEDRLLVKLREEQKLAWSEVTKRFVQKFPGRTQGSIQVYWSTTLKNQRLSLAKDQKEMPSVC</sequence>
<evidence type="ECO:0000313" key="5">
    <source>
        <dbReference type="Proteomes" id="UP000030686"/>
    </source>
</evidence>
<proteinExistence type="predicted"/>
<evidence type="ECO:0000259" key="3">
    <source>
        <dbReference type="PROSITE" id="PS51294"/>
    </source>
</evidence>
<dbReference type="InterPro" id="IPR009057">
    <property type="entry name" value="Homeodomain-like_sf"/>
</dbReference>
<feature type="domain" description="Myb-like" evidence="2">
    <location>
        <begin position="83"/>
        <end position="137"/>
    </location>
</feature>
<dbReference type="Pfam" id="PF13921">
    <property type="entry name" value="Myb_DNA-bind_6"/>
    <property type="match status" value="1"/>
</dbReference>
<reference evidence="4" key="1">
    <citation type="journal article" date="2014" name="Nat. Commun.">
        <title>Multiple recent horizontal transfers of a large genomic region in cheese making fungi.</title>
        <authorList>
            <person name="Cheeseman K."/>
            <person name="Ropars J."/>
            <person name="Renault P."/>
            <person name="Dupont J."/>
            <person name="Gouzy J."/>
            <person name="Branca A."/>
            <person name="Abraham A.L."/>
            <person name="Ceppi M."/>
            <person name="Conseiller E."/>
            <person name="Debuchy R."/>
            <person name="Malagnac F."/>
            <person name="Goarin A."/>
            <person name="Silar P."/>
            <person name="Lacoste S."/>
            <person name="Sallet E."/>
            <person name="Bensimon A."/>
            <person name="Giraud T."/>
            <person name="Brygoo Y."/>
        </authorList>
    </citation>
    <scope>NUCLEOTIDE SEQUENCE [LARGE SCALE GENOMIC DNA]</scope>
    <source>
        <strain evidence="4">FM164</strain>
    </source>
</reference>
<dbReference type="InterPro" id="IPR001005">
    <property type="entry name" value="SANT/Myb"/>
</dbReference>
<evidence type="ECO:0000256" key="1">
    <source>
        <dbReference type="SAM" id="MobiDB-lite"/>
    </source>
</evidence>
<organism evidence="4 5">
    <name type="scientific">Penicillium roqueforti (strain FM164)</name>
    <dbReference type="NCBI Taxonomy" id="1365484"/>
    <lineage>
        <taxon>Eukaryota</taxon>
        <taxon>Fungi</taxon>
        <taxon>Dikarya</taxon>
        <taxon>Ascomycota</taxon>
        <taxon>Pezizomycotina</taxon>
        <taxon>Eurotiomycetes</taxon>
        <taxon>Eurotiomycetidae</taxon>
        <taxon>Eurotiales</taxon>
        <taxon>Aspergillaceae</taxon>
        <taxon>Penicillium</taxon>
    </lineage>
</organism>
<feature type="compositionally biased region" description="Polar residues" evidence="1">
    <location>
        <begin position="66"/>
        <end position="82"/>
    </location>
</feature>
<feature type="region of interest" description="Disordered" evidence="1">
    <location>
        <begin position="65"/>
        <end position="88"/>
    </location>
</feature>
<dbReference type="Gene3D" id="1.10.10.60">
    <property type="entry name" value="Homeodomain-like"/>
    <property type="match status" value="1"/>
</dbReference>
<dbReference type="STRING" id="1365484.W6R086"/>